<keyword evidence="2" id="KW-1185">Reference proteome</keyword>
<protein>
    <submittedName>
        <fullName evidence="1">DUF2141 domain-containing protein</fullName>
    </submittedName>
</protein>
<dbReference type="RefSeq" id="WP_135086017.1">
    <property type="nucleotide sequence ID" value="NZ_SPDV01000014.1"/>
</dbReference>
<evidence type="ECO:0000313" key="1">
    <source>
        <dbReference type="EMBL" id="TFI58607.1"/>
    </source>
</evidence>
<sequence>MTPGGWRGAGIGRAAAGLGLIGAPLPLLAAETDCTGPESQVRLLVTVEGVRAAEGLIAVTLYADDPKRFLAKRGALYVGRVPARQGRTRVCIHLPSTGIYGLAVYHDADGDRGFDRNALGLPKEGYGFSNNAPTVFGLPRFGAVRFSVPHSGFETRVTLRYP</sequence>
<dbReference type="InterPro" id="IPR018673">
    <property type="entry name" value="DUF2141"/>
</dbReference>
<dbReference type="Pfam" id="PF09912">
    <property type="entry name" value="DUF2141"/>
    <property type="match status" value="1"/>
</dbReference>
<comment type="caution">
    <text evidence="1">The sequence shown here is derived from an EMBL/GenBank/DDBJ whole genome shotgun (WGS) entry which is preliminary data.</text>
</comment>
<dbReference type="Proteomes" id="UP000298213">
    <property type="component" value="Unassembled WGS sequence"/>
</dbReference>
<dbReference type="EMBL" id="SPDV01000014">
    <property type="protein sequence ID" value="TFI58607.1"/>
    <property type="molecule type" value="Genomic_DNA"/>
</dbReference>
<dbReference type="OrthoDB" id="7189112at2"/>
<organism evidence="1 2">
    <name type="scientific">Sphingomonas parva</name>
    <dbReference type="NCBI Taxonomy" id="2555898"/>
    <lineage>
        <taxon>Bacteria</taxon>
        <taxon>Pseudomonadati</taxon>
        <taxon>Pseudomonadota</taxon>
        <taxon>Alphaproteobacteria</taxon>
        <taxon>Sphingomonadales</taxon>
        <taxon>Sphingomonadaceae</taxon>
        <taxon>Sphingomonas</taxon>
    </lineage>
</organism>
<name>A0A4Y8ZSY4_9SPHN</name>
<gene>
    <name evidence="1" type="ORF">E2493_09300</name>
</gene>
<evidence type="ECO:0000313" key="2">
    <source>
        <dbReference type="Proteomes" id="UP000298213"/>
    </source>
</evidence>
<reference evidence="1 2" key="1">
    <citation type="submission" date="2019-03" db="EMBL/GenBank/DDBJ databases">
        <title>Genome sequence of Sphingomonas sp. 17J27-24.</title>
        <authorList>
            <person name="Kim M."/>
            <person name="Maeng S."/>
            <person name="Sathiyaraj S."/>
        </authorList>
    </citation>
    <scope>NUCLEOTIDE SEQUENCE [LARGE SCALE GENOMIC DNA]</scope>
    <source>
        <strain evidence="1 2">17J27-24</strain>
    </source>
</reference>
<proteinExistence type="predicted"/>
<dbReference type="AlphaFoldDB" id="A0A4Y8ZSY4"/>
<accession>A0A4Y8ZSY4</accession>